<dbReference type="EMBL" id="JACKSJ010000145">
    <property type="protein sequence ID" value="MCV7171703.1"/>
    <property type="molecule type" value="Genomic_DNA"/>
</dbReference>
<evidence type="ECO:0000313" key="3">
    <source>
        <dbReference type="EMBL" id="MCV7171703.1"/>
    </source>
</evidence>
<comment type="caution">
    <text evidence="3">The sequence shown here is derived from an EMBL/GenBank/DDBJ whole genome shotgun (WGS) entry which is preliminary data.</text>
</comment>
<dbReference type="InterPro" id="IPR005545">
    <property type="entry name" value="YCII"/>
</dbReference>
<evidence type="ECO:0000256" key="1">
    <source>
        <dbReference type="ARBA" id="ARBA00007689"/>
    </source>
</evidence>
<evidence type="ECO:0000313" key="4">
    <source>
        <dbReference type="Proteomes" id="UP001140293"/>
    </source>
</evidence>
<dbReference type="Proteomes" id="UP001140293">
    <property type="component" value="Unassembled WGS sequence"/>
</dbReference>
<protein>
    <submittedName>
        <fullName evidence="3">YciI family protein</fullName>
    </submittedName>
</protein>
<sequence length="126" mass="13427">MQYCLITHYQEASEAGVPEEALAEGRAAFARYADDLDAAGVLVGTQVLQSAAATTTVTARTGTVDIQDGPFADTRERLGGIFVIDVPDLDAAIGWAQRNPAAHFGSVEIRPVAVTYARGRGWYTPE</sequence>
<dbReference type="PANTHER" id="PTHR35174:SF3">
    <property type="entry name" value="BLL7171 PROTEIN"/>
    <property type="match status" value="1"/>
</dbReference>
<organism evidence="3 4">
    <name type="scientific">[Mycobacterium] manitobense</name>
    <dbReference type="NCBI Taxonomy" id="190147"/>
    <lineage>
        <taxon>Bacteria</taxon>
        <taxon>Bacillati</taxon>
        <taxon>Actinomycetota</taxon>
        <taxon>Actinomycetes</taxon>
        <taxon>Mycobacteriales</taxon>
        <taxon>Mycobacteriaceae</taxon>
        <taxon>Mycolicibacterium</taxon>
    </lineage>
</organism>
<gene>
    <name evidence="3" type="ORF">H7I41_17445</name>
</gene>
<dbReference type="RefSeq" id="WP_264013889.1">
    <property type="nucleotide sequence ID" value="NZ_JACKSJ010000145.1"/>
</dbReference>
<dbReference type="Pfam" id="PF03795">
    <property type="entry name" value="YCII"/>
    <property type="match status" value="1"/>
</dbReference>
<dbReference type="AlphaFoldDB" id="A0A9X2YPE5"/>
<dbReference type="PANTHER" id="PTHR35174">
    <property type="entry name" value="BLL7171 PROTEIN-RELATED"/>
    <property type="match status" value="1"/>
</dbReference>
<reference evidence="3" key="1">
    <citation type="submission" date="2020-07" db="EMBL/GenBank/DDBJ databases">
        <authorList>
            <person name="Pettersson B.M.F."/>
            <person name="Behra P.R.K."/>
            <person name="Ramesh M."/>
            <person name="Das S."/>
            <person name="Dasgupta S."/>
            <person name="Kirsebom L.A."/>
        </authorList>
    </citation>
    <scope>NUCLEOTIDE SEQUENCE</scope>
    <source>
        <strain evidence="3">DSM 44615</strain>
    </source>
</reference>
<dbReference type="SUPFAM" id="SSF54909">
    <property type="entry name" value="Dimeric alpha+beta barrel"/>
    <property type="match status" value="1"/>
</dbReference>
<proteinExistence type="inferred from homology"/>
<dbReference type="InterPro" id="IPR011008">
    <property type="entry name" value="Dimeric_a/b-barrel"/>
</dbReference>
<accession>A0A9X2YPE5</accession>
<keyword evidence="4" id="KW-1185">Reference proteome</keyword>
<name>A0A9X2YPE5_9MYCO</name>
<feature type="domain" description="YCII-related" evidence="2">
    <location>
        <begin position="1"/>
        <end position="112"/>
    </location>
</feature>
<reference evidence="3" key="2">
    <citation type="journal article" date="2022" name="BMC Genomics">
        <title>Comparative genome analysis of mycobacteria focusing on tRNA and non-coding RNA.</title>
        <authorList>
            <person name="Behra P.R.K."/>
            <person name="Pettersson B.M.F."/>
            <person name="Ramesh M."/>
            <person name="Das S."/>
            <person name="Dasgupta S."/>
            <person name="Kirsebom L.A."/>
        </authorList>
    </citation>
    <scope>NUCLEOTIDE SEQUENCE</scope>
    <source>
        <strain evidence="3">DSM 44615</strain>
    </source>
</reference>
<comment type="similarity">
    <text evidence="1">Belongs to the YciI family.</text>
</comment>
<evidence type="ECO:0000259" key="2">
    <source>
        <dbReference type="Pfam" id="PF03795"/>
    </source>
</evidence>
<dbReference type="Gene3D" id="3.30.70.1060">
    <property type="entry name" value="Dimeric alpha+beta barrel"/>
    <property type="match status" value="1"/>
</dbReference>